<comment type="caution">
    <text evidence="1">The sequence shown here is derived from an EMBL/GenBank/DDBJ whole genome shotgun (WGS) entry which is preliminary data.</text>
</comment>
<gene>
    <name evidence="1" type="ORF">CLOSTASPAR_01375</name>
</gene>
<evidence type="ECO:0000313" key="1">
    <source>
        <dbReference type="EMBL" id="EEG56529.1"/>
    </source>
</evidence>
<dbReference type="EMBL" id="ACCJ01000059">
    <property type="protein sequence ID" value="EEG56529.1"/>
    <property type="molecule type" value="Genomic_DNA"/>
</dbReference>
<reference evidence="1 2" key="1">
    <citation type="submission" date="2009-01" db="EMBL/GenBank/DDBJ databases">
        <authorList>
            <person name="Fulton L."/>
            <person name="Clifton S."/>
            <person name="Fulton B."/>
            <person name="Xu J."/>
            <person name="Minx P."/>
            <person name="Pepin K.H."/>
            <person name="Johnson M."/>
            <person name="Bhonagiri V."/>
            <person name="Nash W.E."/>
            <person name="Mardis E.R."/>
            <person name="Wilson R.K."/>
        </authorList>
    </citation>
    <scope>NUCLEOTIDE SEQUENCE [LARGE SCALE GENOMIC DNA]</scope>
    <source>
        <strain evidence="1 2">DSM 15981</strain>
    </source>
</reference>
<proteinExistence type="predicted"/>
<organism evidence="1 2">
    <name type="scientific">[Clostridium] asparagiforme DSM 15981</name>
    <dbReference type="NCBI Taxonomy" id="518636"/>
    <lineage>
        <taxon>Bacteria</taxon>
        <taxon>Bacillati</taxon>
        <taxon>Bacillota</taxon>
        <taxon>Clostridia</taxon>
        <taxon>Lachnospirales</taxon>
        <taxon>Lachnospiraceae</taxon>
        <taxon>Enterocloster</taxon>
    </lineage>
</organism>
<sequence>MLPGSFHRIHFAGSGGCLYVFFNCKESIRLVWAHYSPFLPISLIHIFHKNYGFLP</sequence>
<dbReference type="HOGENOM" id="CLU_3023811_0_0_9"/>
<protein>
    <submittedName>
        <fullName evidence="1">Uncharacterized protein</fullName>
    </submittedName>
</protein>
<keyword evidence="2" id="KW-1185">Reference proteome</keyword>
<name>C0CWK9_9FIRM</name>
<dbReference type="Proteomes" id="UP000004756">
    <property type="component" value="Unassembled WGS sequence"/>
</dbReference>
<evidence type="ECO:0000313" key="2">
    <source>
        <dbReference type="Proteomes" id="UP000004756"/>
    </source>
</evidence>
<reference evidence="1 2" key="2">
    <citation type="submission" date="2009-02" db="EMBL/GenBank/DDBJ databases">
        <title>Draft genome sequence of Clostridium asparagiforme (DSM 15981).</title>
        <authorList>
            <person name="Sudarsanam P."/>
            <person name="Ley R."/>
            <person name="Guruge J."/>
            <person name="Turnbaugh P.J."/>
            <person name="Mahowald M."/>
            <person name="Liep D."/>
            <person name="Gordon J."/>
        </authorList>
    </citation>
    <scope>NUCLEOTIDE SEQUENCE [LARGE SCALE GENOMIC DNA]</scope>
    <source>
        <strain evidence="1 2">DSM 15981</strain>
    </source>
</reference>
<accession>C0CWK9</accession>
<dbReference type="AlphaFoldDB" id="C0CWK9"/>